<gene>
    <name evidence="2" type="ORF">VNO80_16300</name>
</gene>
<accession>A0AAN9R3S9</accession>
<name>A0AAN9R3S9_PHACN</name>
<evidence type="ECO:0000313" key="2">
    <source>
        <dbReference type="EMBL" id="KAK7357019.1"/>
    </source>
</evidence>
<dbReference type="AlphaFoldDB" id="A0AAN9R3S9"/>
<protein>
    <submittedName>
        <fullName evidence="2">Uncharacterized protein</fullName>
    </submittedName>
</protein>
<keyword evidence="3" id="KW-1185">Reference proteome</keyword>
<dbReference type="Proteomes" id="UP001374584">
    <property type="component" value="Unassembled WGS sequence"/>
</dbReference>
<organism evidence="2 3">
    <name type="scientific">Phaseolus coccineus</name>
    <name type="common">Scarlet runner bean</name>
    <name type="synonym">Phaseolus multiflorus</name>
    <dbReference type="NCBI Taxonomy" id="3886"/>
    <lineage>
        <taxon>Eukaryota</taxon>
        <taxon>Viridiplantae</taxon>
        <taxon>Streptophyta</taxon>
        <taxon>Embryophyta</taxon>
        <taxon>Tracheophyta</taxon>
        <taxon>Spermatophyta</taxon>
        <taxon>Magnoliopsida</taxon>
        <taxon>eudicotyledons</taxon>
        <taxon>Gunneridae</taxon>
        <taxon>Pentapetalae</taxon>
        <taxon>rosids</taxon>
        <taxon>fabids</taxon>
        <taxon>Fabales</taxon>
        <taxon>Fabaceae</taxon>
        <taxon>Papilionoideae</taxon>
        <taxon>50 kb inversion clade</taxon>
        <taxon>NPAAA clade</taxon>
        <taxon>indigoferoid/millettioid clade</taxon>
        <taxon>Phaseoleae</taxon>
        <taxon>Phaseolus</taxon>
    </lineage>
</organism>
<feature type="region of interest" description="Disordered" evidence="1">
    <location>
        <begin position="1"/>
        <end position="41"/>
    </location>
</feature>
<evidence type="ECO:0000313" key="3">
    <source>
        <dbReference type="Proteomes" id="UP001374584"/>
    </source>
</evidence>
<proteinExistence type="predicted"/>
<evidence type="ECO:0000256" key="1">
    <source>
        <dbReference type="SAM" id="MobiDB-lite"/>
    </source>
</evidence>
<sequence>MPPRRGSIEGGKCGGNISKGRDCDDRGTKAPTTREGGSGALVDSLNSLGDPVSKHKQLGVLIKGNLVNYFDVLNELLETNAFDFPLPLKQTLRIMVSYVFS</sequence>
<feature type="compositionally biased region" description="Basic and acidic residues" evidence="1">
    <location>
        <begin position="19"/>
        <end position="28"/>
    </location>
</feature>
<reference evidence="2 3" key="1">
    <citation type="submission" date="2024-01" db="EMBL/GenBank/DDBJ databases">
        <title>The genomes of 5 underutilized Papilionoideae crops provide insights into root nodulation and disease resistanc.</title>
        <authorList>
            <person name="Jiang F."/>
        </authorList>
    </citation>
    <scope>NUCLEOTIDE SEQUENCE [LARGE SCALE GENOMIC DNA]</scope>
    <source>
        <strain evidence="2">JINMINGXINNONG_FW02</strain>
        <tissue evidence="2">Leaves</tissue>
    </source>
</reference>
<dbReference type="EMBL" id="JAYMYR010000006">
    <property type="protein sequence ID" value="KAK7357019.1"/>
    <property type="molecule type" value="Genomic_DNA"/>
</dbReference>
<comment type="caution">
    <text evidence="2">The sequence shown here is derived from an EMBL/GenBank/DDBJ whole genome shotgun (WGS) entry which is preliminary data.</text>
</comment>